<dbReference type="GO" id="GO:0032259">
    <property type="term" value="P:methylation"/>
    <property type="evidence" value="ECO:0007669"/>
    <property type="project" value="UniProtKB-KW"/>
</dbReference>
<dbReference type="SUPFAM" id="SSF53335">
    <property type="entry name" value="S-adenosyl-L-methionine-dependent methyltransferases"/>
    <property type="match status" value="1"/>
</dbReference>
<dbReference type="Pfam" id="PF06962">
    <property type="entry name" value="rRNA_methylase"/>
    <property type="match status" value="1"/>
</dbReference>
<dbReference type="Proteomes" id="UP000649826">
    <property type="component" value="Unassembled WGS sequence"/>
</dbReference>
<keyword evidence="2" id="KW-1185">Reference proteome</keyword>
<dbReference type="GO" id="GO:0008168">
    <property type="term" value="F:methyltransferase activity"/>
    <property type="evidence" value="ECO:0007669"/>
    <property type="project" value="UniProtKB-KW"/>
</dbReference>
<dbReference type="InterPro" id="IPR029063">
    <property type="entry name" value="SAM-dependent_MTases_sf"/>
</dbReference>
<evidence type="ECO:0000313" key="2">
    <source>
        <dbReference type="Proteomes" id="UP000649826"/>
    </source>
</evidence>
<dbReference type="EMBL" id="JACOQG010000006">
    <property type="protein sequence ID" value="MBC5779101.1"/>
    <property type="molecule type" value="Genomic_DNA"/>
</dbReference>
<reference evidence="1 2" key="1">
    <citation type="submission" date="2020-08" db="EMBL/GenBank/DDBJ databases">
        <title>Genome public.</title>
        <authorList>
            <person name="Liu C."/>
            <person name="Sun Q."/>
        </authorList>
    </citation>
    <scope>NUCLEOTIDE SEQUENCE [LARGE SCALE GENOMIC DNA]</scope>
    <source>
        <strain evidence="1 2">M29</strain>
    </source>
</reference>
<dbReference type="CDD" id="cd02440">
    <property type="entry name" value="AdoMet_MTases"/>
    <property type="match status" value="1"/>
</dbReference>
<dbReference type="RefSeq" id="WP_019162232.1">
    <property type="nucleotide sequence ID" value="NZ_JACOQG010000006.1"/>
</dbReference>
<dbReference type="InterPro" id="IPR010719">
    <property type="entry name" value="MnmM_MeTrfase"/>
</dbReference>
<sequence length="188" mass="20673">MNNYQITAWCSGFIRNQVQEGDLCIDATMGNGNDTLLLSRLCGSTGKVFAFDIQEQALNATRERLDTANAPDNYTLLLESHANMAQYAEPGSVNCIVFNFGYLPGGNHALATRGETSVQALSQALILLKKGGMISLCIYSGGDSGFEERDQILAWLKQLDSHKYLVIKSEYFNRPNHPPIPVLVIKLS</sequence>
<dbReference type="PANTHER" id="PTHR35276">
    <property type="entry name" value="S-ADENOSYL-L-METHIONINE-DEPENDENT METHYLTRANSFERASES SUPERFAMILY PROTEIN"/>
    <property type="match status" value="1"/>
</dbReference>
<dbReference type="PANTHER" id="PTHR35276:SF1">
    <property type="entry name" value="TRNA (MNM(5)S(2)U34)-METHYLTRANSFERASE, CHLOROPLASTIC"/>
    <property type="match status" value="1"/>
</dbReference>
<gene>
    <name evidence="1" type="ORF">H8Z82_05410</name>
</gene>
<dbReference type="Gene3D" id="3.40.50.150">
    <property type="entry name" value="Vaccinia Virus protein VP39"/>
    <property type="match status" value="1"/>
</dbReference>
<name>A0ABR7IGF6_9FIRM</name>
<keyword evidence="1" id="KW-0489">Methyltransferase</keyword>
<evidence type="ECO:0000313" key="1">
    <source>
        <dbReference type="EMBL" id="MBC5779101.1"/>
    </source>
</evidence>
<accession>A0ABR7IGF6</accession>
<proteinExistence type="predicted"/>
<organism evidence="1 2">
    <name type="scientific">Blautia difficilis</name>
    <dbReference type="NCBI Taxonomy" id="2763027"/>
    <lineage>
        <taxon>Bacteria</taxon>
        <taxon>Bacillati</taxon>
        <taxon>Bacillota</taxon>
        <taxon>Clostridia</taxon>
        <taxon>Lachnospirales</taxon>
        <taxon>Lachnospiraceae</taxon>
        <taxon>Blautia</taxon>
    </lineage>
</organism>
<protein>
    <submittedName>
        <fullName evidence="1">Methyltransferase domain-containing protein</fullName>
    </submittedName>
</protein>
<keyword evidence="1" id="KW-0808">Transferase</keyword>
<comment type="caution">
    <text evidence="1">The sequence shown here is derived from an EMBL/GenBank/DDBJ whole genome shotgun (WGS) entry which is preliminary data.</text>
</comment>